<dbReference type="EMBL" id="CP155618">
    <property type="protein sequence ID" value="XBL13759.1"/>
    <property type="molecule type" value="Genomic_DNA"/>
</dbReference>
<dbReference type="AlphaFoldDB" id="A0AAU7EDN3"/>
<dbReference type="Pfam" id="PF11322">
    <property type="entry name" value="DUF3124"/>
    <property type="match status" value="1"/>
</dbReference>
<dbReference type="RefSeq" id="WP_308992844.1">
    <property type="nucleotide sequence ID" value="NZ_CP155618.1"/>
</dbReference>
<accession>A0AAU7EDN3</accession>
<dbReference type="KEGG" id="mlil:QLS71_015720"/>
<gene>
    <name evidence="1" type="ORF">QLS71_015720</name>
</gene>
<dbReference type="PROSITE" id="PS51257">
    <property type="entry name" value="PROKAR_LIPOPROTEIN"/>
    <property type="match status" value="1"/>
</dbReference>
<proteinExistence type="predicted"/>
<organism evidence="1 2">
    <name type="scientific">Mariniflexile litorale</name>
    <dbReference type="NCBI Taxonomy" id="3045158"/>
    <lineage>
        <taxon>Bacteria</taxon>
        <taxon>Pseudomonadati</taxon>
        <taxon>Bacteroidota</taxon>
        <taxon>Flavobacteriia</taxon>
        <taxon>Flavobacteriales</taxon>
        <taxon>Flavobacteriaceae</taxon>
        <taxon>Mariniflexile</taxon>
    </lineage>
</organism>
<sequence length="172" mass="19331">MKNINKLISLVIILLFIYSCDESKEISSIDATNWENRTVTNSLSDSLVHGKTYLSVYSQIYSETEHRIHSLTATVSLRNINTKDTVFVDKATYYNTHGEAIRSYFDKTIFIAPMETVEIIIDESDKEGGTGANFLFDWSIKSNSNAPFFESVMISTSGQQGISFTTQGKNIN</sequence>
<name>A0AAU7EDN3_9FLAO</name>
<evidence type="ECO:0000313" key="1">
    <source>
        <dbReference type="EMBL" id="XBL13759.1"/>
    </source>
</evidence>
<evidence type="ECO:0000313" key="2">
    <source>
        <dbReference type="Proteomes" id="UP001224325"/>
    </source>
</evidence>
<protein>
    <submittedName>
        <fullName evidence="1">DUF3124 domain-containing protein</fullName>
    </submittedName>
</protein>
<reference evidence="1" key="1">
    <citation type="submission" date="2024-04" db="EMBL/GenBank/DDBJ databases">
        <title>Mariniflexile litorale, isolated from the shallow sediments of the Sea of Japan.</title>
        <authorList>
            <person name="Romanenko L."/>
            <person name="Isaeva M."/>
        </authorList>
    </citation>
    <scope>NUCLEOTIDE SEQUENCE [LARGE SCALE GENOMIC DNA]</scope>
    <source>
        <strain evidence="1">KMM 9835</strain>
    </source>
</reference>
<keyword evidence="2" id="KW-1185">Reference proteome</keyword>
<dbReference type="InterPro" id="IPR021471">
    <property type="entry name" value="DUF3124"/>
</dbReference>
<dbReference type="Proteomes" id="UP001224325">
    <property type="component" value="Chromosome"/>
</dbReference>